<evidence type="ECO:0000256" key="5">
    <source>
        <dbReference type="ARBA" id="ARBA00023125"/>
    </source>
</evidence>
<dbReference type="Gene3D" id="1.10.10.60">
    <property type="entry name" value="Homeodomain-like"/>
    <property type="match status" value="1"/>
</dbReference>
<dbReference type="PANTHER" id="PTHR32071">
    <property type="entry name" value="TRANSCRIPTIONAL REGULATORY PROTEIN"/>
    <property type="match status" value="1"/>
</dbReference>
<dbReference type="InterPro" id="IPR025662">
    <property type="entry name" value="Sigma_54_int_dom_ATP-bd_1"/>
</dbReference>
<dbReference type="CDD" id="cd00009">
    <property type="entry name" value="AAA"/>
    <property type="match status" value="1"/>
</dbReference>
<keyword evidence="2" id="KW-0058">Aromatic hydrocarbons catabolism</keyword>
<dbReference type="PROSITE" id="PS50112">
    <property type="entry name" value="PAS"/>
    <property type="match status" value="1"/>
</dbReference>
<evidence type="ECO:0000256" key="4">
    <source>
        <dbReference type="ARBA" id="ARBA00023015"/>
    </source>
</evidence>
<feature type="domain" description="PAS" evidence="9">
    <location>
        <begin position="82"/>
        <end position="126"/>
    </location>
</feature>
<evidence type="ECO:0000256" key="3">
    <source>
        <dbReference type="ARBA" id="ARBA00022840"/>
    </source>
</evidence>
<dbReference type="InterPro" id="IPR000014">
    <property type="entry name" value="PAS"/>
</dbReference>
<keyword evidence="3" id="KW-0067">ATP-binding</keyword>
<dbReference type="SMART" id="SM00091">
    <property type="entry name" value="PAS"/>
    <property type="match status" value="1"/>
</dbReference>
<dbReference type="RefSeq" id="WP_193460870.1">
    <property type="nucleotide sequence ID" value="NZ_BMXO01000001.1"/>
</dbReference>
<dbReference type="Proteomes" id="UP000647585">
    <property type="component" value="Unassembled WGS sequence"/>
</dbReference>
<dbReference type="PROSITE" id="PS00688">
    <property type="entry name" value="SIGMA54_INTERACT_3"/>
    <property type="match status" value="1"/>
</dbReference>
<dbReference type="InterPro" id="IPR002078">
    <property type="entry name" value="Sigma_54_int"/>
</dbReference>
<dbReference type="InterPro" id="IPR025944">
    <property type="entry name" value="Sigma_54_int_dom_CS"/>
</dbReference>
<dbReference type="InterPro" id="IPR030828">
    <property type="entry name" value="HTH_TyrR"/>
</dbReference>
<reference evidence="11" key="1">
    <citation type="journal article" date="2019" name="Int. J. Syst. Evol. Microbiol.">
        <title>The Global Catalogue of Microorganisms (GCM) 10K type strain sequencing project: providing services to taxonomists for standard genome sequencing and annotation.</title>
        <authorList>
            <consortium name="The Broad Institute Genomics Platform"/>
            <consortium name="The Broad Institute Genome Sequencing Center for Infectious Disease"/>
            <person name="Wu L."/>
            <person name="Ma J."/>
        </authorList>
    </citation>
    <scope>NUCLEOTIDE SEQUENCE [LARGE SCALE GENOMIC DNA]</scope>
    <source>
        <strain evidence="11">KCTC 22157</strain>
    </source>
</reference>
<dbReference type="InterPro" id="IPR035965">
    <property type="entry name" value="PAS-like_dom_sf"/>
</dbReference>
<dbReference type="InterPro" id="IPR003593">
    <property type="entry name" value="AAA+_ATPase"/>
</dbReference>
<dbReference type="Gene3D" id="3.30.450.20">
    <property type="entry name" value="PAS domain"/>
    <property type="match status" value="1"/>
</dbReference>
<evidence type="ECO:0000313" key="10">
    <source>
        <dbReference type="EMBL" id="GGW46843.1"/>
    </source>
</evidence>
<dbReference type="CDD" id="cd00130">
    <property type="entry name" value="PAS"/>
    <property type="match status" value="1"/>
</dbReference>
<name>A0ABQ2WAT0_9GAMM</name>
<evidence type="ECO:0000256" key="6">
    <source>
        <dbReference type="ARBA" id="ARBA00023163"/>
    </source>
</evidence>
<dbReference type="PROSITE" id="PS50045">
    <property type="entry name" value="SIGMA54_INTERACT_4"/>
    <property type="match status" value="1"/>
</dbReference>
<evidence type="ECO:0000259" key="8">
    <source>
        <dbReference type="PROSITE" id="PS50045"/>
    </source>
</evidence>
<dbReference type="Gene3D" id="3.40.50.300">
    <property type="entry name" value="P-loop containing nucleotide triphosphate hydrolases"/>
    <property type="match status" value="1"/>
</dbReference>
<dbReference type="SUPFAM" id="SSF55785">
    <property type="entry name" value="PYP-like sensor domain (PAS domain)"/>
    <property type="match status" value="1"/>
</dbReference>
<dbReference type="Pfam" id="PF25601">
    <property type="entry name" value="AAA_lid_14"/>
    <property type="match status" value="1"/>
</dbReference>
<gene>
    <name evidence="10" type="ORF">GCM10007158_04730</name>
</gene>
<evidence type="ECO:0000256" key="1">
    <source>
        <dbReference type="ARBA" id="ARBA00022741"/>
    </source>
</evidence>
<evidence type="ECO:0000256" key="2">
    <source>
        <dbReference type="ARBA" id="ARBA00022797"/>
    </source>
</evidence>
<feature type="domain" description="Sigma-54 factor interaction" evidence="8">
    <location>
        <begin position="224"/>
        <end position="453"/>
    </location>
</feature>
<accession>A0ABQ2WAT0</accession>
<keyword evidence="5" id="KW-0238">DNA-binding</keyword>
<sequence>MQRIEACLSLAAALPLFEQHGTDAVEVFHRQGQVIGVLTRTDIEQAQREGALDQPVEAHLRYRVTGAKPALEAAEVEAFGFDEEPMRSLLDALHDGVYITDANGITVTINQAYERITGIQREEVVGFHMADLVKAGFISKSASLEVIRELRPITLAQTIHGSRKIVVTGTPLFGQDGRLAYVVTSVRDITELLLAKHAQEQLEQIERIREAYQVREVSALSAPGVITSPSTEPCFDLARRVAKSTAKVLIQGETGTGKTLLARYIHQHSDRSDGPFMELNCTAFPEGLLEAELFGYAAGAFTGAAPKGKQGLLDVAHGGTLFLDEIGDLPMALQVKLLKVVEENRYLPVGDTAFRQANVRLITATHQELLERVQQGAFRENLFYRLSVVPLRLPPLRERREEVIPLLQHYLVHFNQLHGMSHRWSPEALELLAGYAWPGNIRELMNLTERLVVTLEQEEVTSADLPRELFPSPGQAAAPEGPRALCEQHSLRHQVSRFERQVIEHALALHGSTRAAAAVLGVDQSTLVKKQRRWRDSPLG</sequence>
<evidence type="ECO:0000259" key="9">
    <source>
        <dbReference type="PROSITE" id="PS50112"/>
    </source>
</evidence>
<evidence type="ECO:0000313" key="11">
    <source>
        <dbReference type="Proteomes" id="UP000647585"/>
    </source>
</evidence>
<dbReference type="EMBL" id="BMXO01000001">
    <property type="protein sequence ID" value="GGW46843.1"/>
    <property type="molecule type" value="Genomic_DNA"/>
</dbReference>
<dbReference type="Gene3D" id="1.10.8.60">
    <property type="match status" value="1"/>
</dbReference>
<proteinExistence type="predicted"/>
<dbReference type="InterPro" id="IPR013767">
    <property type="entry name" value="PAS_fold"/>
</dbReference>
<keyword evidence="4" id="KW-0805">Transcription regulation</keyword>
<keyword evidence="1" id="KW-0547">Nucleotide-binding</keyword>
<dbReference type="InterPro" id="IPR027417">
    <property type="entry name" value="P-loop_NTPase"/>
</dbReference>
<dbReference type="Pfam" id="PF18024">
    <property type="entry name" value="HTH_50"/>
    <property type="match status" value="1"/>
</dbReference>
<protein>
    <recommendedName>
        <fullName evidence="7">HTH-type transcriptional regulatory protein TyrR</fullName>
    </recommendedName>
</protein>
<dbReference type="Pfam" id="PF00989">
    <property type="entry name" value="PAS"/>
    <property type="match status" value="1"/>
</dbReference>
<keyword evidence="6" id="KW-0804">Transcription</keyword>
<keyword evidence="11" id="KW-1185">Reference proteome</keyword>
<organism evidence="10 11">
    <name type="scientific">Halomonas johnsoniae</name>
    <dbReference type="NCBI Taxonomy" id="502832"/>
    <lineage>
        <taxon>Bacteria</taxon>
        <taxon>Pseudomonadati</taxon>
        <taxon>Pseudomonadota</taxon>
        <taxon>Gammaproteobacteria</taxon>
        <taxon>Oceanospirillales</taxon>
        <taxon>Halomonadaceae</taxon>
        <taxon>Halomonas</taxon>
    </lineage>
</organism>
<dbReference type="InterPro" id="IPR025943">
    <property type="entry name" value="Sigma_54_int_dom_ATP-bd_2"/>
</dbReference>
<dbReference type="Pfam" id="PF00158">
    <property type="entry name" value="Sigma54_activat"/>
    <property type="match status" value="1"/>
</dbReference>
<dbReference type="PROSITE" id="PS00676">
    <property type="entry name" value="SIGMA54_INTERACT_2"/>
    <property type="match status" value="1"/>
</dbReference>
<dbReference type="SUPFAM" id="SSF52540">
    <property type="entry name" value="P-loop containing nucleoside triphosphate hydrolases"/>
    <property type="match status" value="1"/>
</dbReference>
<dbReference type="InterPro" id="IPR058031">
    <property type="entry name" value="AAA_lid_NorR"/>
</dbReference>
<dbReference type="SMART" id="SM00382">
    <property type="entry name" value="AAA"/>
    <property type="match status" value="1"/>
</dbReference>
<evidence type="ECO:0000256" key="7">
    <source>
        <dbReference type="ARBA" id="ARBA00029500"/>
    </source>
</evidence>
<dbReference type="InterPro" id="IPR009057">
    <property type="entry name" value="Homeodomain-like_sf"/>
</dbReference>
<dbReference type="NCBIfam" id="TIGR00229">
    <property type="entry name" value="sensory_box"/>
    <property type="match status" value="1"/>
</dbReference>
<dbReference type="SUPFAM" id="SSF46689">
    <property type="entry name" value="Homeodomain-like"/>
    <property type="match status" value="1"/>
</dbReference>
<dbReference type="PROSITE" id="PS00675">
    <property type="entry name" value="SIGMA54_INTERACT_1"/>
    <property type="match status" value="1"/>
</dbReference>
<comment type="caution">
    <text evidence="10">The sequence shown here is derived from an EMBL/GenBank/DDBJ whole genome shotgun (WGS) entry which is preliminary data.</text>
</comment>